<name>A0A9Q9F2Y8_9BACT</name>
<evidence type="ECO:0000313" key="3">
    <source>
        <dbReference type="EMBL" id="UTO26171.1"/>
    </source>
</evidence>
<dbReference type="SUPFAM" id="SSF82649">
    <property type="entry name" value="SufE/NifU"/>
    <property type="match status" value="1"/>
</dbReference>
<feature type="domain" description="NIF system FeS cluster assembly NifU N-terminal" evidence="1">
    <location>
        <begin position="14"/>
        <end position="94"/>
    </location>
</feature>
<evidence type="ECO:0000313" key="2">
    <source>
        <dbReference type="EMBL" id="MDI3048093.1"/>
    </source>
</evidence>
<dbReference type="EMBL" id="JASBCP010000003">
    <property type="protein sequence ID" value="MDI3048093.1"/>
    <property type="molecule type" value="Genomic_DNA"/>
</dbReference>
<reference evidence="2" key="2">
    <citation type="submission" date="2023-04" db="EMBL/GenBank/DDBJ databases">
        <title>Genomes of recent Mycoplasma hyosynoviae isolates 2023.</title>
        <authorList>
            <person name="Spergser J."/>
        </authorList>
    </citation>
    <scope>NUCLEOTIDE SEQUENCE</scope>
    <source>
        <strain evidence="2">SN1J23N</strain>
    </source>
</reference>
<dbReference type="GO" id="GO:0016226">
    <property type="term" value="P:iron-sulfur cluster assembly"/>
    <property type="evidence" value="ECO:0007669"/>
    <property type="project" value="InterPro"/>
</dbReference>
<evidence type="ECO:0000259" key="1">
    <source>
        <dbReference type="Pfam" id="PF01592"/>
    </source>
</evidence>
<reference evidence="3" key="1">
    <citation type="submission" date="2022-07" db="EMBL/GenBank/DDBJ databases">
        <title>Complete genome of Mycoplasma hyosynoviae B1.</title>
        <authorList>
            <person name="Spergser J."/>
        </authorList>
    </citation>
    <scope>NUCLEOTIDE SEQUENCE</scope>
    <source>
        <strain evidence="3">B1</strain>
    </source>
</reference>
<dbReference type="AlphaFoldDB" id="A0A9Q9F2Y8"/>
<dbReference type="RefSeq" id="WP_241033047.1">
    <property type="nucleotide sequence ID" value="NZ_CP008748.1"/>
</dbReference>
<dbReference type="InterPro" id="IPR002871">
    <property type="entry name" value="NIF_FeS_clus_asmbl_NifU_N"/>
</dbReference>
<dbReference type="EMBL" id="CP101127">
    <property type="protein sequence ID" value="UTO26171.1"/>
    <property type="molecule type" value="Genomic_DNA"/>
</dbReference>
<proteinExistence type="predicted"/>
<organism evidence="3 4">
    <name type="scientific">Metamycoplasma hyosynoviae</name>
    <dbReference type="NCBI Taxonomy" id="29559"/>
    <lineage>
        <taxon>Bacteria</taxon>
        <taxon>Bacillati</taxon>
        <taxon>Mycoplasmatota</taxon>
        <taxon>Mycoplasmoidales</taxon>
        <taxon>Metamycoplasmataceae</taxon>
        <taxon>Metamycoplasma</taxon>
    </lineage>
</organism>
<evidence type="ECO:0000313" key="4">
    <source>
        <dbReference type="Proteomes" id="UP001059349"/>
    </source>
</evidence>
<protein>
    <submittedName>
        <fullName evidence="3">Iron-sulfur cluster assembly scaffold protein</fullName>
    </submittedName>
</protein>
<dbReference type="GeneID" id="75105086"/>
<dbReference type="GO" id="GO:0051536">
    <property type="term" value="F:iron-sulfur cluster binding"/>
    <property type="evidence" value="ECO:0007669"/>
    <property type="project" value="InterPro"/>
</dbReference>
<dbReference type="GO" id="GO:0005506">
    <property type="term" value="F:iron ion binding"/>
    <property type="evidence" value="ECO:0007669"/>
    <property type="project" value="InterPro"/>
</dbReference>
<dbReference type="Pfam" id="PF01592">
    <property type="entry name" value="NifU_N"/>
    <property type="match status" value="1"/>
</dbReference>
<dbReference type="Gene3D" id="3.90.1010.10">
    <property type="match status" value="1"/>
</dbReference>
<accession>A0A9Q9F2Y8</accession>
<sequence length="145" mass="17101">MNLLTTYSNDEIRKIIFEAYINPKYKKSKIELKDNTIFEHSNICVDDLKINLIWENNNLIEVEYEAVGCLIFLSSVDLFIEFVLNKSKSEIANILDQYFEMINLNDKSKTYCEIKKLQVFRNVKVHFNRLECASIIYRAFKKGIA</sequence>
<dbReference type="Proteomes" id="UP001233782">
    <property type="component" value="Unassembled WGS sequence"/>
</dbReference>
<gene>
    <name evidence="3" type="ORF">NMG93_01195</name>
    <name evidence="2" type="ORF">QJ129_02350</name>
</gene>
<dbReference type="Proteomes" id="UP001059349">
    <property type="component" value="Chromosome"/>
</dbReference>